<sequence>MSGSTRVRMVAFALIALATVTALIAFAATTGTTTTTAAKAPATTGSTVATGPSKGNAAAAKPIFTSKCIVCHKADGTGGVKLTGNPTPNWKDPKTWADPKRAKDDYFRDCITNGKTPSGMVAWGKTGQIKPADIENLIAYIHTLAPPKASSKTPAKASTTTPAKTSATK</sequence>
<feature type="chain" id="PRO_5021996017" evidence="6">
    <location>
        <begin position="28"/>
        <end position="169"/>
    </location>
</feature>
<evidence type="ECO:0000256" key="5">
    <source>
        <dbReference type="SAM" id="MobiDB-lite"/>
    </source>
</evidence>
<accession>A0A538T6S7</accession>
<evidence type="ECO:0000256" key="3">
    <source>
        <dbReference type="ARBA" id="ARBA00023004"/>
    </source>
</evidence>
<evidence type="ECO:0000256" key="2">
    <source>
        <dbReference type="ARBA" id="ARBA00022723"/>
    </source>
</evidence>
<keyword evidence="1 4" id="KW-0349">Heme</keyword>
<evidence type="ECO:0000313" key="9">
    <source>
        <dbReference type="Proteomes" id="UP000317716"/>
    </source>
</evidence>
<comment type="caution">
    <text evidence="8">The sequence shown here is derived from an EMBL/GenBank/DDBJ whole genome shotgun (WGS) entry which is preliminary data.</text>
</comment>
<dbReference type="GO" id="GO:0046872">
    <property type="term" value="F:metal ion binding"/>
    <property type="evidence" value="ECO:0007669"/>
    <property type="project" value="UniProtKB-KW"/>
</dbReference>
<reference evidence="8 9" key="1">
    <citation type="journal article" date="2019" name="Nat. Microbiol.">
        <title>Mediterranean grassland soil C-N compound turnover is dependent on rainfall and depth, and is mediated by genomically divergent microorganisms.</title>
        <authorList>
            <person name="Diamond S."/>
            <person name="Andeer P.F."/>
            <person name="Li Z."/>
            <person name="Crits-Christoph A."/>
            <person name="Burstein D."/>
            <person name="Anantharaman K."/>
            <person name="Lane K.R."/>
            <person name="Thomas B.C."/>
            <person name="Pan C."/>
            <person name="Northen T.R."/>
            <person name="Banfield J.F."/>
        </authorList>
    </citation>
    <scope>NUCLEOTIDE SEQUENCE [LARGE SCALE GENOMIC DNA]</scope>
    <source>
        <strain evidence="8">WS_2</strain>
    </source>
</reference>
<dbReference type="PROSITE" id="PS51007">
    <property type="entry name" value="CYTC"/>
    <property type="match status" value="1"/>
</dbReference>
<protein>
    <submittedName>
        <fullName evidence="8">Cytochrome c</fullName>
    </submittedName>
</protein>
<dbReference type="GO" id="GO:0009055">
    <property type="term" value="F:electron transfer activity"/>
    <property type="evidence" value="ECO:0007669"/>
    <property type="project" value="InterPro"/>
</dbReference>
<name>A0A538T6S7_UNCEI</name>
<evidence type="ECO:0000313" key="8">
    <source>
        <dbReference type="EMBL" id="TMQ59337.1"/>
    </source>
</evidence>
<dbReference type="EMBL" id="VBOS01000049">
    <property type="protein sequence ID" value="TMQ59337.1"/>
    <property type="molecule type" value="Genomic_DNA"/>
</dbReference>
<keyword evidence="2 4" id="KW-0479">Metal-binding</keyword>
<evidence type="ECO:0000256" key="4">
    <source>
        <dbReference type="PROSITE-ProRule" id="PRU00433"/>
    </source>
</evidence>
<proteinExistence type="predicted"/>
<evidence type="ECO:0000256" key="1">
    <source>
        <dbReference type="ARBA" id="ARBA00022617"/>
    </source>
</evidence>
<dbReference type="InterPro" id="IPR036909">
    <property type="entry name" value="Cyt_c-like_dom_sf"/>
</dbReference>
<dbReference type="SUPFAM" id="SSF46626">
    <property type="entry name" value="Cytochrome c"/>
    <property type="match status" value="1"/>
</dbReference>
<keyword evidence="3 4" id="KW-0408">Iron</keyword>
<dbReference type="GO" id="GO:0020037">
    <property type="term" value="F:heme binding"/>
    <property type="evidence" value="ECO:0007669"/>
    <property type="project" value="InterPro"/>
</dbReference>
<feature type="domain" description="Cytochrome c" evidence="7">
    <location>
        <begin position="55"/>
        <end position="145"/>
    </location>
</feature>
<dbReference type="Proteomes" id="UP000317716">
    <property type="component" value="Unassembled WGS sequence"/>
</dbReference>
<evidence type="ECO:0000256" key="6">
    <source>
        <dbReference type="SAM" id="SignalP"/>
    </source>
</evidence>
<dbReference type="Pfam" id="PF13442">
    <property type="entry name" value="Cytochrome_CBB3"/>
    <property type="match status" value="1"/>
</dbReference>
<gene>
    <name evidence="8" type="ORF">E6K72_01705</name>
</gene>
<dbReference type="InterPro" id="IPR009056">
    <property type="entry name" value="Cyt_c-like_dom"/>
</dbReference>
<feature type="signal peptide" evidence="6">
    <location>
        <begin position="1"/>
        <end position="27"/>
    </location>
</feature>
<evidence type="ECO:0000259" key="7">
    <source>
        <dbReference type="PROSITE" id="PS51007"/>
    </source>
</evidence>
<keyword evidence="6" id="KW-0732">Signal</keyword>
<dbReference type="Gene3D" id="1.10.760.10">
    <property type="entry name" value="Cytochrome c-like domain"/>
    <property type="match status" value="1"/>
</dbReference>
<organism evidence="8 9">
    <name type="scientific">Eiseniibacteriota bacterium</name>
    <dbReference type="NCBI Taxonomy" id="2212470"/>
    <lineage>
        <taxon>Bacteria</taxon>
        <taxon>Candidatus Eiseniibacteriota</taxon>
    </lineage>
</organism>
<dbReference type="AlphaFoldDB" id="A0A538T6S7"/>
<feature type="region of interest" description="Disordered" evidence="5">
    <location>
        <begin position="147"/>
        <end position="169"/>
    </location>
</feature>